<protein>
    <submittedName>
        <fullName evidence="2">Uncharacterized protein</fullName>
    </submittedName>
</protein>
<keyword evidence="3" id="KW-1185">Reference proteome</keyword>
<sequence length="174" mass="19962">MTESVNNTQIIQKSEGAGGGDYNDWTLEKLLFLVHTERLKHLEDKSATTLDSLTESQDQVSKLHDLIAKINEITDKDGKINVEKGSEVEKLLKEAEEMGVKIAKTDGEFTDKEKERLVENIRLQIENLNVKNDMMLQEVTRITNERYEMYQLTRMAHKVLDEDKKNKARAIRGG</sequence>
<reference evidence="3" key="1">
    <citation type="submission" date="2015-06" db="EMBL/GenBank/DDBJ databases">
        <authorList>
            <person name="Bertelli C."/>
        </authorList>
    </citation>
    <scope>NUCLEOTIDE SEQUENCE [LARGE SCALE GENOMIC DNA]</scope>
    <source>
        <strain evidence="3">CRIB-30</strain>
    </source>
</reference>
<accession>A0A0H5DSB8</accession>
<dbReference type="Proteomes" id="UP000220251">
    <property type="component" value="Unassembled WGS sequence"/>
</dbReference>
<keyword evidence="1" id="KW-0175">Coiled coil</keyword>
<dbReference type="EMBL" id="CWGJ01000015">
    <property type="protein sequence ID" value="CRX38649.1"/>
    <property type="molecule type" value="Genomic_DNA"/>
</dbReference>
<evidence type="ECO:0000256" key="1">
    <source>
        <dbReference type="SAM" id="Coils"/>
    </source>
</evidence>
<proteinExistence type="predicted"/>
<organism evidence="2 3">
    <name type="scientific">Estrella lausannensis</name>
    <dbReference type="NCBI Taxonomy" id="483423"/>
    <lineage>
        <taxon>Bacteria</taxon>
        <taxon>Pseudomonadati</taxon>
        <taxon>Chlamydiota</taxon>
        <taxon>Chlamydiia</taxon>
        <taxon>Parachlamydiales</taxon>
        <taxon>Candidatus Criblamydiaceae</taxon>
        <taxon>Estrella</taxon>
    </lineage>
</organism>
<feature type="coiled-coil region" evidence="1">
    <location>
        <begin position="118"/>
        <end position="145"/>
    </location>
</feature>
<name>A0A0H5DSB8_9BACT</name>
<gene>
    <name evidence="2" type="ORF">ELAC_1310</name>
</gene>
<dbReference type="AlphaFoldDB" id="A0A0H5DSB8"/>
<evidence type="ECO:0000313" key="3">
    <source>
        <dbReference type="Proteomes" id="UP000220251"/>
    </source>
</evidence>
<evidence type="ECO:0000313" key="2">
    <source>
        <dbReference type="EMBL" id="CRX38649.1"/>
    </source>
</evidence>
<dbReference type="RefSeq" id="WP_098038512.1">
    <property type="nucleotide sequence ID" value="NZ_CWGJ01000015.1"/>
</dbReference>